<organism evidence="1">
    <name type="scientific">marine sediment metagenome</name>
    <dbReference type="NCBI Taxonomy" id="412755"/>
    <lineage>
        <taxon>unclassified sequences</taxon>
        <taxon>metagenomes</taxon>
        <taxon>ecological metagenomes</taxon>
    </lineage>
</organism>
<name>A0A0F9VFN1_9ZZZZ</name>
<proteinExistence type="predicted"/>
<gene>
    <name evidence="1" type="ORF">LCGC14_0411980</name>
</gene>
<reference evidence="1" key="1">
    <citation type="journal article" date="2015" name="Nature">
        <title>Complex archaea that bridge the gap between prokaryotes and eukaryotes.</title>
        <authorList>
            <person name="Spang A."/>
            <person name="Saw J.H."/>
            <person name="Jorgensen S.L."/>
            <person name="Zaremba-Niedzwiedzka K."/>
            <person name="Martijn J."/>
            <person name="Lind A.E."/>
            <person name="van Eijk R."/>
            <person name="Schleper C."/>
            <person name="Guy L."/>
            <person name="Ettema T.J."/>
        </authorList>
    </citation>
    <scope>NUCLEOTIDE SEQUENCE</scope>
</reference>
<comment type="caution">
    <text evidence="1">The sequence shown here is derived from an EMBL/GenBank/DDBJ whole genome shotgun (WGS) entry which is preliminary data.</text>
</comment>
<dbReference type="EMBL" id="LAZR01000364">
    <property type="protein sequence ID" value="KKN72371.1"/>
    <property type="molecule type" value="Genomic_DNA"/>
</dbReference>
<dbReference type="AlphaFoldDB" id="A0A0F9VFN1"/>
<protein>
    <submittedName>
        <fullName evidence="1">Uncharacterized protein</fullName>
    </submittedName>
</protein>
<accession>A0A0F9VFN1</accession>
<evidence type="ECO:0000313" key="1">
    <source>
        <dbReference type="EMBL" id="KKN72371.1"/>
    </source>
</evidence>
<sequence length="89" mass="10088">MRITNRAKIGKTMLQDVKGVVGSIHKMNAPGAIGYGFDPHRLGKKIARGMFIDYRSEISDWTYYLDFKTGVLRKIGGQATGKRTTRRKR</sequence>